<dbReference type="AlphaFoldDB" id="S5ZZ34"/>
<dbReference type="HOGENOM" id="CLU_979835_0_0_12"/>
<dbReference type="EMBL" id="CP004120">
    <property type="protein sequence ID" value="AGT43453.1"/>
    <property type="molecule type" value="Genomic_DNA"/>
</dbReference>
<dbReference type="STRING" id="1291379.TPE_0957"/>
<gene>
    <name evidence="2" type="ORF">TPE_0957</name>
</gene>
<evidence type="ECO:0000313" key="2">
    <source>
        <dbReference type="EMBL" id="AGT43453.1"/>
    </source>
</evidence>
<dbReference type="RefSeq" id="WP_020964753.1">
    <property type="nucleotide sequence ID" value="NC_022097.1"/>
</dbReference>
<name>S5ZZ34_9SPIR</name>
<sequence>MKKIKKLFIILPLILAFIFESCKTAPILKGIEEPFGIIGDDADIYVYMPVEKNRKIVEQVLPAATGQSMKQALSRTTAIYSGITISAAGVEVRVCARGKYPYGMTDSFFKKKDGWNPKKTKEGYKYYESPYLDVSIPSPLIACMGLGPQNRKDMQELLSRMKKPVDPEFPEKFNFLINSNLQDIGIFVKNPDLFLSGILGVSLGLPLGKIEMYLKKASDGMQQNEYRYDLYIESGTPQTTKVAKMILQRALKAEVKVEENMLIVEGGNISEEKITAIIKSIYPN</sequence>
<keyword evidence="2" id="KW-0449">Lipoprotein</keyword>
<dbReference type="PATRIC" id="fig|1291379.3.peg.954"/>
<evidence type="ECO:0000313" key="3">
    <source>
        <dbReference type="Proteomes" id="UP000015620"/>
    </source>
</evidence>
<reference evidence="2 3" key="1">
    <citation type="journal article" date="2013" name="PLoS ONE">
        <title>Genome-Wide Relatedness of Treponema pedis, from Gingiva and Necrotic Skin Lesions of Pigs, with the Human Oral Pathogen Treponema denticola.</title>
        <authorList>
            <person name="Svartstrom O."/>
            <person name="Mushtaq M."/>
            <person name="Pringle M."/>
            <person name="Segerman B."/>
        </authorList>
    </citation>
    <scope>NUCLEOTIDE SEQUENCE [LARGE SCALE GENOMIC DNA]</scope>
    <source>
        <strain evidence="2">T A4</strain>
    </source>
</reference>
<dbReference type="Proteomes" id="UP000015620">
    <property type="component" value="Chromosome"/>
</dbReference>
<organism evidence="2 3">
    <name type="scientific">Treponema pedis str. T A4</name>
    <dbReference type="NCBI Taxonomy" id="1291379"/>
    <lineage>
        <taxon>Bacteria</taxon>
        <taxon>Pseudomonadati</taxon>
        <taxon>Spirochaetota</taxon>
        <taxon>Spirochaetia</taxon>
        <taxon>Spirochaetales</taxon>
        <taxon>Treponemataceae</taxon>
        <taxon>Treponema</taxon>
    </lineage>
</organism>
<feature type="domain" description="Outer membrane-associated lipoprotein TP0453" evidence="1">
    <location>
        <begin position="29"/>
        <end position="275"/>
    </location>
</feature>
<dbReference type="GeneID" id="301089599"/>
<dbReference type="KEGG" id="tped:TPE_0957"/>
<keyword evidence="3" id="KW-1185">Reference proteome</keyword>
<evidence type="ECO:0000259" key="1">
    <source>
        <dbReference type="Pfam" id="PF20740"/>
    </source>
</evidence>
<proteinExistence type="predicted"/>
<dbReference type="InterPro" id="IPR049340">
    <property type="entry name" value="TP0453"/>
</dbReference>
<accession>S5ZZ34</accession>
<dbReference type="Pfam" id="PF20740">
    <property type="entry name" value="TP0453"/>
    <property type="match status" value="1"/>
</dbReference>
<dbReference type="OrthoDB" id="362848at2"/>
<protein>
    <submittedName>
        <fullName evidence="2">Lipoprotein</fullName>
    </submittedName>
</protein>